<protein>
    <recommendedName>
        <fullName evidence="3">Anthranilate phosphoribosyltransferase</fullName>
        <ecNumber evidence="3">2.4.2.18</ecNumber>
    </recommendedName>
</protein>
<keyword evidence="7" id="KW-1185">Reference proteome</keyword>
<dbReference type="Pfam" id="PF00591">
    <property type="entry name" value="Glycos_transf_3"/>
    <property type="match status" value="1"/>
</dbReference>
<feature type="binding site" evidence="3">
    <location>
        <position position="91"/>
    </location>
    <ligand>
        <name>5-phospho-alpha-D-ribose 1-diphosphate</name>
        <dbReference type="ChEBI" id="CHEBI:58017"/>
    </ligand>
</feature>
<evidence type="ECO:0000313" key="6">
    <source>
        <dbReference type="EMBL" id="QYM80181.1"/>
    </source>
</evidence>
<keyword evidence="3" id="KW-0822">Tryptophan biosynthesis</keyword>
<dbReference type="PANTHER" id="PTHR43285:SF2">
    <property type="entry name" value="ANTHRANILATE PHOSPHORIBOSYLTRANSFERASE"/>
    <property type="match status" value="1"/>
</dbReference>
<dbReference type="Pfam" id="PF02885">
    <property type="entry name" value="Glycos_trans_3N"/>
    <property type="match status" value="1"/>
</dbReference>
<dbReference type="PANTHER" id="PTHR43285">
    <property type="entry name" value="ANTHRANILATE PHOSPHORIBOSYLTRANSFERASE"/>
    <property type="match status" value="1"/>
</dbReference>
<dbReference type="InterPro" id="IPR036320">
    <property type="entry name" value="Glycosyl_Trfase_fam3_N_dom_sf"/>
</dbReference>
<keyword evidence="3" id="KW-0028">Amino-acid biosynthesis</keyword>
<feature type="binding site" evidence="3">
    <location>
        <position position="169"/>
    </location>
    <ligand>
        <name>anthranilate</name>
        <dbReference type="ChEBI" id="CHEBI:16567"/>
        <label>2</label>
    </ligand>
</feature>
<evidence type="ECO:0000259" key="4">
    <source>
        <dbReference type="Pfam" id="PF00591"/>
    </source>
</evidence>
<feature type="binding site" evidence="3">
    <location>
        <position position="83"/>
    </location>
    <ligand>
        <name>anthranilate</name>
        <dbReference type="ChEBI" id="CHEBI:16567"/>
        <label>1</label>
    </ligand>
</feature>
<dbReference type="EC" id="2.4.2.18" evidence="3"/>
<dbReference type="KEGG" id="ole:K0B96_06080"/>
<reference evidence="6" key="1">
    <citation type="submission" date="2021-08" db="EMBL/GenBank/DDBJ databases">
        <title>Genome of a novel bacterium of the phylum Verrucomicrobia, Oleiharenicola sp. KSB-15.</title>
        <authorList>
            <person name="Chung J.-H."/>
            <person name="Ahn J.-H."/>
            <person name="Yoon Y."/>
            <person name="Kim D.-Y."/>
            <person name="An S.-H."/>
            <person name="Park I."/>
            <person name="Yeon J."/>
        </authorList>
    </citation>
    <scope>NUCLEOTIDE SEQUENCE</scope>
    <source>
        <strain evidence="6">KSB-15</strain>
    </source>
</reference>
<feature type="binding site" evidence="3">
    <location>
        <position position="83"/>
    </location>
    <ligand>
        <name>5-phospho-alpha-D-ribose 1-diphosphate</name>
        <dbReference type="ChEBI" id="CHEBI:58017"/>
    </ligand>
</feature>
<dbReference type="GO" id="GO:0000287">
    <property type="term" value="F:magnesium ion binding"/>
    <property type="evidence" value="ECO:0007669"/>
    <property type="project" value="UniProtKB-UniRule"/>
</dbReference>
<organism evidence="6 7">
    <name type="scientific">Horticoccus luteus</name>
    <dbReference type="NCBI Taxonomy" id="2862869"/>
    <lineage>
        <taxon>Bacteria</taxon>
        <taxon>Pseudomonadati</taxon>
        <taxon>Verrucomicrobiota</taxon>
        <taxon>Opitutia</taxon>
        <taxon>Opitutales</taxon>
        <taxon>Opitutaceae</taxon>
        <taxon>Horticoccus</taxon>
    </lineage>
</organism>
<evidence type="ECO:0000259" key="5">
    <source>
        <dbReference type="Pfam" id="PF02885"/>
    </source>
</evidence>
<comment type="similarity">
    <text evidence="3">Belongs to the anthranilate phosphoribosyltransferase family.</text>
</comment>
<feature type="binding site" evidence="3">
    <location>
        <position position="236"/>
    </location>
    <ligand>
        <name>Mg(2+)</name>
        <dbReference type="ChEBI" id="CHEBI:18420"/>
        <label>2</label>
    </ligand>
</feature>
<keyword evidence="1 3" id="KW-0328">Glycosyltransferase</keyword>
<dbReference type="RefSeq" id="WP_220164987.1">
    <property type="nucleotide sequence ID" value="NZ_CP080507.1"/>
</dbReference>
<comment type="function">
    <text evidence="3">Catalyzes the transfer of the phosphoribosyl group of 5-phosphorylribose-1-pyrophosphate (PRPP) to anthranilate to yield N-(5'-phosphoribosyl)-anthranilate (PRA).</text>
</comment>
<comment type="caution">
    <text evidence="3">Lacks conserved residue(s) required for the propagation of feature annotation.</text>
</comment>
<gene>
    <name evidence="3 6" type="primary">trpD</name>
    <name evidence="6" type="ORF">K0B96_06080</name>
</gene>
<comment type="pathway">
    <text evidence="3">Amino-acid biosynthesis; L-tryptophan biosynthesis; L-tryptophan from chorismate: step 2/5.</text>
</comment>
<dbReference type="GO" id="GO:0005829">
    <property type="term" value="C:cytosol"/>
    <property type="evidence" value="ECO:0007669"/>
    <property type="project" value="TreeGrafter"/>
</dbReference>
<evidence type="ECO:0000256" key="3">
    <source>
        <dbReference type="HAMAP-Rule" id="MF_00211"/>
    </source>
</evidence>
<feature type="binding site" evidence="3">
    <location>
        <position position="235"/>
    </location>
    <ligand>
        <name>Mg(2+)</name>
        <dbReference type="ChEBI" id="CHEBI:18420"/>
        <label>2</label>
    </ligand>
</feature>
<evidence type="ECO:0000256" key="1">
    <source>
        <dbReference type="ARBA" id="ARBA00022676"/>
    </source>
</evidence>
<dbReference type="InterPro" id="IPR000312">
    <property type="entry name" value="Glycosyl_Trfase_fam3"/>
</dbReference>
<feature type="binding site" evidence="3">
    <location>
        <position position="123"/>
    </location>
    <ligand>
        <name>5-phospho-alpha-D-ribose 1-diphosphate</name>
        <dbReference type="ChEBI" id="CHEBI:58017"/>
    </ligand>
</feature>
<keyword evidence="3" id="KW-0460">Magnesium</keyword>
<feature type="domain" description="Glycosyl transferase family 3 N-terminal" evidence="5">
    <location>
        <begin position="7"/>
        <end position="66"/>
    </location>
</feature>
<dbReference type="EMBL" id="CP080507">
    <property type="protein sequence ID" value="QYM80181.1"/>
    <property type="molecule type" value="Genomic_DNA"/>
</dbReference>
<feature type="binding site" evidence="3">
    <location>
        <begin position="86"/>
        <end position="87"/>
    </location>
    <ligand>
        <name>5-phospho-alpha-D-ribose 1-diphosphate</name>
        <dbReference type="ChEBI" id="CHEBI:58017"/>
    </ligand>
</feature>
<dbReference type="GO" id="GO:0000162">
    <property type="term" value="P:L-tryptophan biosynthetic process"/>
    <property type="evidence" value="ECO:0007669"/>
    <property type="project" value="UniProtKB-UniRule"/>
</dbReference>
<comment type="cofactor">
    <cofactor evidence="3">
        <name>Mg(2+)</name>
        <dbReference type="ChEBI" id="CHEBI:18420"/>
    </cofactor>
    <text evidence="3">Binds 2 magnesium ions per monomer.</text>
</comment>
<evidence type="ECO:0000313" key="7">
    <source>
        <dbReference type="Proteomes" id="UP000825051"/>
    </source>
</evidence>
<dbReference type="InterPro" id="IPR035902">
    <property type="entry name" value="Nuc_phospho_transferase"/>
</dbReference>
<sequence length="347" mass="36402">MELAALTARLHQRIDLEDQEIEAAANALASADVGDEPKAEFLTALAHKGETPGEVAAFARAFRDRAIDPQVSEWAVRGIDVVGTGGDRTGTFNISTATLFVVAAAGVPVLKHGNRSITSKCGSADFLEALGVKIDAPAAVQRRALAELGLCFFFAPAYHPAFKQVAGVRRTLATRGQRTIFNLLGPLINPARPAHQLLGVFAASWVQPLAGALERIGLAAAAVVHGEIEPGRGVDELTSVTVNHVAGSGRLRGWGGRWERGKFGLAAGTWDHLLGGDVQDNLAIFRALLAGRGPASLEDTIVLNAAVALFVAQRVSSVEAGVELARSLLLGGAVEAKLAATREFYLS</sequence>
<dbReference type="Gene3D" id="3.40.1030.10">
    <property type="entry name" value="Nucleoside phosphorylase/phosphoribosyltransferase catalytic domain"/>
    <property type="match status" value="1"/>
</dbReference>
<proteinExistence type="inferred from homology"/>
<dbReference type="Proteomes" id="UP000825051">
    <property type="component" value="Chromosome"/>
</dbReference>
<keyword evidence="3" id="KW-0479">Metal-binding</keyword>
<evidence type="ECO:0000256" key="2">
    <source>
        <dbReference type="ARBA" id="ARBA00022679"/>
    </source>
</evidence>
<feature type="domain" description="Glycosyl transferase family 3" evidence="4">
    <location>
        <begin position="79"/>
        <end position="332"/>
    </location>
</feature>
<dbReference type="HAMAP" id="MF_00211">
    <property type="entry name" value="TrpD"/>
    <property type="match status" value="1"/>
</dbReference>
<dbReference type="SUPFAM" id="SSF52418">
    <property type="entry name" value="Nucleoside phosphorylase/phosphoribosyltransferase catalytic domain"/>
    <property type="match status" value="1"/>
</dbReference>
<dbReference type="InterPro" id="IPR017459">
    <property type="entry name" value="Glycosyl_Trfase_fam3_N_dom"/>
</dbReference>
<keyword evidence="2 3" id="KW-0808">Transferase</keyword>
<comment type="catalytic activity">
    <reaction evidence="3">
        <text>N-(5-phospho-beta-D-ribosyl)anthranilate + diphosphate = 5-phospho-alpha-D-ribose 1-diphosphate + anthranilate</text>
        <dbReference type="Rhea" id="RHEA:11768"/>
        <dbReference type="ChEBI" id="CHEBI:16567"/>
        <dbReference type="ChEBI" id="CHEBI:18277"/>
        <dbReference type="ChEBI" id="CHEBI:33019"/>
        <dbReference type="ChEBI" id="CHEBI:58017"/>
        <dbReference type="EC" id="2.4.2.18"/>
    </reaction>
</comment>
<feature type="binding site" evidence="3">
    <location>
        <begin position="93"/>
        <end position="96"/>
    </location>
    <ligand>
        <name>5-phospho-alpha-D-ribose 1-diphosphate</name>
        <dbReference type="ChEBI" id="CHEBI:58017"/>
    </ligand>
</feature>
<dbReference type="AlphaFoldDB" id="A0A8F9TY67"/>
<keyword evidence="3" id="KW-0057">Aromatic amino acid biosynthesis</keyword>
<feature type="binding site" evidence="3">
    <location>
        <begin position="111"/>
        <end position="119"/>
    </location>
    <ligand>
        <name>5-phospho-alpha-D-ribose 1-diphosphate</name>
        <dbReference type="ChEBI" id="CHEBI:58017"/>
    </ligand>
</feature>
<feature type="binding site" evidence="3">
    <location>
        <position position="95"/>
    </location>
    <ligand>
        <name>Mg(2+)</name>
        <dbReference type="ChEBI" id="CHEBI:18420"/>
        <label>1</label>
    </ligand>
</feature>
<comment type="subunit">
    <text evidence="3">Homodimer.</text>
</comment>
<accession>A0A8F9TY67</accession>
<dbReference type="GO" id="GO:0004048">
    <property type="term" value="F:anthranilate phosphoribosyltransferase activity"/>
    <property type="evidence" value="ECO:0007669"/>
    <property type="project" value="UniProtKB-UniRule"/>
</dbReference>
<feature type="binding site" evidence="3">
    <location>
        <position position="236"/>
    </location>
    <ligand>
        <name>Mg(2+)</name>
        <dbReference type="ChEBI" id="CHEBI:18420"/>
        <label>1</label>
    </ligand>
</feature>
<name>A0A8F9TY67_9BACT</name>
<dbReference type="Gene3D" id="1.20.970.10">
    <property type="entry name" value="Transferase, Pyrimidine Nucleoside Phosphorylase, Chain C"/>
    <property type="match status" value="1"/>
</dbReference>
<dbReference type="InterPro" id="IPR005940">
    <property type="entry name" value="Anthranilate_Pribosyl_Tfrase"/>
</dbReference>
<feature type="binding site" evidence="3">
    <location>
        <position position="114"/>
    </location>
    <ligand>
        <name>anthranilate</name>
        <dbReference type="ChEBI" id="CHEBI:16567"/>
        <label>1</label>
    </ligand>
</feature>
<dbReference type="UniPathway" id="UPA00035">
    <property type="reaction ID" value="UER00041"/>
</dbReference>
<dbReference type="SUPFAM" id="SSF47648">
    <property type="entry name" value="Nucleoside phosphorylase/phosphoribosyltransferase N-terminal domain"/>
    <property type="match status" value="1"/>
</dbReference>
<dbReference type="NCBIfam" id="TIGR01245">
    <property type="entry name" value="trpD"/>
    <property type="match status" value="1"/>
</dbReference>